<organism evidence="1 2">
    <name type="scientific">Amborella trichopoda</name>
    <dbReference type="NCBI Taxonomy" id="13333"/>
    <lineage>
        <taxon>Eukaryota</taxon>
        <taxon>Viridiplantae</taxon>
        <taxon>Streptophyta</taxon>
        <taxon>Embryophyta</taxon>
        <taxon>Tracheophyta</taxon>
        <taxon>Spermatophyta</taxon>
        <taxon>Magnoliopsida</taxon>
        <taxon>Amborellales</taxon>
        <taxon>Amborellaceae</taxon>
        <taxon>Amborella</taxon>
    </lineage>
</organism>
<evidence type="ECO:0000313" key="2">
    <source>
        <dbReference type="Proteomes" id="UP000017836"/>
    </source>
</evidence>
<protein>
    <submittedName>
        <fullName evidence="1">Uncharacterized protein</fullName>
    </submittedName>
</protein>
<dbReference type="EMBL" id="KI395608">
    <property type="protein sequence ID" value="ERM97976.1"/>
    <property type="molecule type" value="Genomic_DNA"/>
</dbReference>
<accession>W1NP17</accession>
<dbReference type="AlphaFoldDB" id="W1NP17"/>
<keyword evidence="2" id="KW-1185">Reference proteome</keyword>
<dbReference type="Gramene" id="ERM97976">
    <property type="protein sequence ID" value="ERM97976"/>
    <property type="gene ID" value="AMTR_s00117p00111640"/>
</dbReference>
<dbReference type="Proteomes" id="UP000017836">
    <property type="component" value="Unassembled WGS sequence"/>
</dbReference>
<sequence length="85" mass="9527">MCEQNSFLASSIEVCTSELMASLTMLNALVFRYCRRCAELMTWEAVALVGTGRCGPADRVTVRVLDQPHKFEGPQRPPDRAKKTH</sequence>
<evidence type="ECO:0000313" key="1">
    <source>
        <dbReference type="EMBL" id="ERM97976.1"/>
    </source>
</evidence>
<proteinExistence type="predicted"/>
<name>W1NP17_AMBTC</name>
<gene>
    <name evidence="1" type="ORF">AMTR_s00117p00111640</name>
</gene>
<dbReference type="HOGENOM" id="CLU_2515677_0_0_1"/>
<reference evidence="2" key="1">
    <citation type="journal article" date="2013" name="Science">
        <title>The Amborella genome and the evolution of flowering plants.</title>
        <authorList>
            <consortium name="Amborella Genome Project"/>
        </authorList>
    </citation>
    <scope>NUCLEOTIDE SEQUENCE [LARGE SCALE GENOMIC DNA]</scope>
</reference>